<dbReference type="STRING" id="1618436.UV59_C0027G0011"/>
<proteinExistence type="predicted"/>
<dbReference type="InterPro" id="IPR011042">
    <property type="entry name" value="6-blade_b-propeller_TolB-like"/>
</dbReference>
<dbReference type="InterPro" id="IPR006311">
    <property type="entry name" value="TAT_signal"/>
</dbReference>
<dbReference type="PROSITE" id="PS51318">
    <property type="entry name" value="TAT"/>
    <property type="match status" value="1"/>
</dbReference>
<sequence length="403" mass="45084">MPNLDRQPQGLTRRDFFKVAGAAAAGAFLIPDIRRVLAKPERQDFEPITCEIPPGTGFFAPAASPDGTKVIATIYGNGQWYGFGEFDLTKQSFRYVSPIGKDPVYTPDGRGYLAENQNNRSILFITADGLTTVFAENAQFPEVAGENISFIRETPTATLELIELKNPNFEKLEQGLSLLADEIQNKLGENPKQVLADIANRLEEPLESLRQRLPDIKITIPHFNFRDVIPDQIEELAGTREVIELPYTPGSIRFYDWTPDGKIFGISTFPKGQPDQIQLFDEQGQNLGILEVNGFNTDGVQYPAWSPNESRFAYVVTPDDGQDETWNTVIYKDDVYETTIPGIHDPVWLTNDVLIGKSPDNDLMIAYMTPTGYTLHQLSDRKYVSLNPTEQAGLTLEELSSKK</sequence>
<comment type="caution">
    <text evidence="1">The sequence shown here is derived from an EMBL/GenBank/DDBJ whole genome shotgun (WGS) entry which is preliminary data.</text>
</comment>
<evidence type="ECO:0000313" key="2">
    <source>
        <dbReference type="Proteomes" id="UP000034543"/>
    </source>
</evidence>
<dbReference type="Gene3D" id="2.120.10.30">
    <property type="entry name" value="TolB, C-terminal domain"/>
    <property type="match status" value="1"/>
</dbReference>
<evidence type="ECO:0000313" key="1">
    <source>
        <dbReference type="EMBL" id="KKS84083.1"/>
    </source>
</evidence>
<gene>
    <name evidence="1" type="ORF">UV59_C0027G0011</name>
</gene>
<dbReference type="EMBL" id="LCFB01000027">
    <property type="protein sequence ID" value="KKS84083.1"/>
    <property type="molecule type" value="Genomic_DNA"/>
</dbReference>
<protein>
    <submittedName>
        <fullName evidence="1">Uncharacterized protein</fullName>
    </submittedName>
</protein>
<dbReference type="SUPFAM" id="SSF82171">
    <property type="entry name" value="DPP6 N-terminal domain-like"/>
    <property type="match status" value="1"/>
</dbReference>
<organism evidence="1 2">
    <name type="scientific">Candidatus Gottesmanbacteria bacterium GW2011_GWA1_43_11</name>
    <dbReference type="NCBI Taxonomy" id="1618436"/>
    <lineage>
        <taxon>Bacteria</taxon>
        <taxon>Candidatus Gottesmaniibacteriota</taxon>
    </lineage>
</organism>
<dbReference type="Proteomes" id="UP000034543">
    <property type="component" value="Unassembled WGS sequence"/>
</dbReference>
<reference evidence="1 2" key="1">
    <citation type="journal article" date="2015" name="Nature">
        <title>rRNA introns, odd ribosomes, and small enigmatic genomes across a large radiation of phyla.</title>
        <authorList>
            <person name="Brown C.T."/>
            <person name="Hug L.A."/>
            <person name="Thomas B.C."/>
            <person name="Sharon I."/>
            <person name="Castelle C.J."/>
            <person name="Singh A."/>
            <person name="Wilkins M.J."/>
            <person name="Williams K.H."/>
            <person name="Banfield J.F."/>
        </authorList>
    </citation>
    <scope>NUCLEOTIDE SEQUENCE [LARGE SCALE GENOMIC DNA]</scope>
</reference>
<dbReference type="AlphaFoldDB" id="A0A0G1FB58"/>
<accession>A0A0G1FB58</accession>
<name>A0A0G1FB58_9BACT</name>